<evidence type="ECO:0000256" key="3">
    <source>
        <dbReference type="ARBA" id="ARBA00022737"/>
    </source>
</evidence>
<feature type="region of interest" description="Disordered" evidence="8">
    <location>
        <begin position="1317"/>
        <end position="1336"/>
    </location>
</feature>
<feature type="compositionally biased region" description="Polar residues" evidence="8">
    <location>
        <begin position="1289"/>
        <end position="1305"/>
    </location>
</feature>
<dbReference type="SUPFAM" id="SSF64268">
    <property type="entry name" value="PX domain"/>
    <property type="match status" value="1"/>
</dbReference>
<dbReference type="GO" id="GO:0006654">
    <property type="term" value="P:phosphatidic acid biosynthetic process"/>
    <property type="evidence" value="ECO:0007669"/>
    <property type="project" value="InterPro"/>
</dbReference>
<feature type="region of interest" description="Disordered" evidence="8">
    <location>
        <begin position="1459"/>
        <end position="1539"/>
    </location>
</feature>
<dbReference type="SMART" id="SM00155">
    <property type="entry name" value="PLDc"/>
    <property type="match status" value="2"/>
</dbReference>
<feature type="region of interest" description="Disordered" evidence="8">
    <location>
        <begin position="1344"/>
        <end position="1380"/>
    </location>
</feature>
<gene>
    <name evidence="11" type="ORF">BDZ94DRAFT_1245824</name>
</gene>
<comment type="caution">
    <text evidence="11">The sequence shown here is derived from an EMBL/GenBank/DDBJ whole genome shotgun (WGS) entry which is preliminary data.</text>
</comment>
<dbReference type="PROSITE" id="PS50035">
    <property type="entry name" value="PLD"/>
    <property type="match status" value="2"/>
</dbReference>
<dbReference type="Pfam" id="PF00614">
    <property type="entry name" value="PLDc"/>
    <property type="match status" value="1"/>
</dbReference>
<keyword evidence="12" id="KW-1185">Reference proteome</keyword>
<evidence type="ECO:0000313" key="11">
    <source>
        <dbReference type="EMBL" id="KAF9468608.1"/>
    </source>
</evidence>
<feature type="domain" description="PH" evidence="9">
    <location>
        <begin position="631"/>
        <end position="665"/>
    </location>
</feature>
<dbReference type="PIRSF" id="PIRSF009376">
    <property type="entry name" value="Phospholipase_D_euk"/>
    <property type="match status" value="1"/>
</dbReference>
<dbReference type="PANTHER" id="PTHR18896">
    <property type="entry name" value="PHOSPHOLIPASE D"/>
    <property type="match status" value="1"/>
</dbReference>
<evidence type="ECO:0000256" key="5">
    <source>
        <dbReference type="ARBA" id="ARBA00022963"/>
    </source>
</evidence>
<proteinExistence type="inferred from homology"/>
<dbReference type="InterPro" id="IPR001736">
    <property type="entry name" value="PLipase_D/transphosphatidylase"/>
</dbReference>
<dbReference type="GO" id="GO:0004630">
    <property type="term" value="F:phospholipase D activity"/>
    <property type="evidence" value="ECO:0007669"/>
    <property type="project" value="UniProtKB-UniRule"/>
</dbReference>
<feature type="compositionally biased region" description="Basic and acidic residues" evidence="8">
    <location>
        <begin position="95"/>
        <end position="108"/>
    </location>
</feature>
<dbReference type="SMART" id="SM00233">
    <property type="entry name" value="PH"/>
    <property type="match status" value="1"/>
</dbReference>
<feature type="compositionally biased region" description="Basic and acidic residues" evidence="8">
    <location>
        <begin position="525"/>
        <end position="539"/>
    </location>
</feature>
<dbReference type="PANTHER" id="PTHR18896:SF76">
    <property type="entry name" value="PHOSPHOLIPASE"/>
    <property type="match status" value="1"/>
</dbReference>
<keyword evidence="5 7" id="KW-0442">Lipid degradation</keyword>
<dbReference type="OrthoDB" id="14911at2759"/>
<reference evidence="11" key="1">
    <citation type="submission" date="2020-11" db="EMBL/GenBank/DDBJ databases">
        <authorList>
            <consortium name="DOE Joint Genome Institute"/>
            <person name="Ahrendt S."/>
            <person name="Riley R."/>
            <person name="Andreopoulos W."/>
            <person name="Labutti K."/>
            <person name="Pangilinan J."/>
            <person name="Ruiz-Duenas F.J."/>
            <person name="Barrasa J.M."/>
            <person name="Sanchez-Garcia M."/>
            <person name="Camarero S."/>
            <person name="Miyauchi S."/>
            <person name="Serrano A."/>
            <person name="Linde D."/>
            <person name="Babiker R."/>
            <person name="Drula E."/>
            <person name="Ayuso-Fernandez I."/>
            <person name="Pacheco R."/>
            <person name="Padilla G."/>
            <person name="Ferreira P."/>
            <person name="Barriuso J."/>
            <person name="Kellner H."/>
            <person name="Castanera R."/>
            <person name="Alfaro M."/>
            <person name="Ramirez L."/>
            <person name="Pisabarro A.G."/>
            <person name="Kuo A."/>
            <person name="Tritt A."/>
            <person name="Lipzen A."/>
            <person name="He G."/>
            <person name="Yan M."/>
            <person name="Ng V."/>
            <person name="Cullen D."/>
            <person name="Martin F."/>
            <person name="Rosso M.-N."/>
            <person name="Henrissat B."/>
            <person name="Hibbett D."/>
            <person name="Martinez A.T."/>
            <person name="Grigoriev I.V."/>
        </authorList>
    </citation>
    <scope>NUCLEOTIDE SEQUENCE</scope>
    <source>
        <strain evidence="11">CBS 247.69</strain>
    </source>
</reference>
<dbReference type="GO" id="GO:0035556">
    <property type="term" value="P:intracellular signal transduction"/>
    <property type="evidence" value="ECO:0007669"/>
    <property type="project" value="InterPro"/>
</dbReference>
<feature type="compositionally biased region" description="Basic and acidic residues" evidence="8">
    <location>
        <begin position="607"/>
        <end position="619"/>
    </location>
</feature>
<dbReference type="SMART" id="SM00312">
    <property type="entry name" value="PX"/>
    <property type="match status" value="1"/>
</dbReference>
<dbReference type="CDD" id="cd09138">
    <property type="entry name" value="PLDc_vPLD1_2_yPLD_like_1"/>
    <property type="match status" value="1"/>
</dbReference>
<dbReference type="PROSITE" id="PS50003">
    <property type="entry name" value="PH_DOMAIN"/>
    <property type="match status" value="1"/>
</dbReference>
<feature type="compositionally biased region" description="Low complexity" evidence="8">
    <location>
        <begin position="570"/>
        <end position="581"/>
    </location>
</feature>
<protein>
    <recommendedName>
        <fullName evidence="7">Phospholipase</fullName>
        <ecNumber evidence="7">3.1.4.4</ecNumber>
    </recommendedName>
</protein>
<feature type="domain" description="PLD phosphodiesterase" evidence="10">
    <location>
        <begin position="1088"/>
        <end position="1115"/>
    </location>
</feature>
<dbReference type="InterPro" id="IPR025202">
    <property type="entry name" value="PLD-like_dom"/>
</dbReference>
<dbReference type="InterPro" id="IPR016555">
    <property type="entry name" value="PLipase_D_euk"/>
</dbReference>
<evidence type="ECO:0000256" key="8">
    <source>
        <dbReference type="SAM" id="MobiDB-lite"/>
    </source>
</evidence>
<feature type="compositionally biased region" description="Basic and acidic residues" evidence="8">
    <location>
        <begin position="143"/>
        <end position="164"/>
    </location>
</feature>
<feature type="compositionally biased region" description="Basic and acidic residues" evidence="8">
    <location>
        <begin position="1497"/>
        <end position="1510"/>
    </location>
</feature>
<dbReference type="Gene3D" id="3.30.1520.10">
    <property type="entry name" value="Phox-like domain"/>
    <property type="match status" value="1"/>
</dbReference>
<dbReference type="Proteomes" id="UP000807353">
    <property type="component" value="Unassembled WGS sequence"/>
</dbReference>
<evidence type="ECO:0000259" key="9">
    <source>
        <dbReference type="PROSITE" id="PS50003"/>
    </source>
</evidence>
<dbReference type="SUPFAM" id="SSF56024">
    <property type="entry name" value="Phospholipase D/nuclease"/>
    <property type="match status" value="2"/>
</dbReference>
<evidence type="ECO:0000256" key="2">
    <source>
        <dbReference type="ARBA" id="ARBA00008664"/>
    </source>
</evidence>
<keyword evidence="3" id="KW-0677">Repeat</keyword>
<dbReference type="FunFam" id="3.30.870.10:FF:000011">
    <property type="entry name" value="Phospholipase"/>
    <property type="match status" value="1"/>
</dbReference>
<feature type="compositionally biased region" description="Polar residues" evidence="8">
    <location>
        <begin position="1485"/>
        <end position="1494"/>
    </location>
</feature>
<dbReference type="Pfam" id="PF13091">
    <property type="entry name" value="PLDc_2"/>
    <property type="match status" value="1"/>
</dbReference>
<evidence type="ECO:0000313" key="12">
    <source>
        <dbReference type="Proteomes" id="UP000807353"/>
    </source>
</evidence>
<feature type="region of interest" description="Disordered" evidence="8">
    <location>
        <begin position="521"/>
        <end position="540"/>
    </location>
</feature>
<name>A0A9P6CQG1_9AGAR</name>
<dbReference type="InterPro" id="IPR001683">
    <property type="entry name" value="PX_dom"/>
</dbReference>
<keyword evidence="4 7" id="KW-0378">Hydrolase</keyword>
<evidence type="ECO:0000256" key="1">
    <source>
        <dbReference type="ARBA" id="ARBA00000798"/>
    </source>
</evidence>
<keyword evidence="6" id="KW-0443">Lipid metabolism</keyword>
<feature type="region of interest" description="Disordered" evidence="8">
    <location>
        <begin position="42"/>
        <end position="231"/>
    </location>
</feature>
<dbReference type="InterPro" id="IPR015679">
    <property type="entry name" value="PLipase_D_fam"/>
</dbReference>
<dbReference type="InterPro" id="IPR001849">
    <property type="entry name" value="PH_domain"/>
</dbReference>
<dbReference type="InterPro" id="IPR036871">
    <property type="entry name" value="PX_dom_sf"/>
</dbReference>
<dbReference type="CDD" id="cd09141">
    <property type="entry name" value="PLDc_vPLD1_2_yPLD_like_2"/>
    <property type="match status" value="1"/>
</dbReference>
<dbReference type="EMBL" id="MU150232">
    <property type="protein sequence ID" value="KAF9468608.1"/>
    <property type="molecule type" value="Genomic_DNA"/>
</dbReference>
<feature type="domain" description="PLD phosphodiesterase" evidence="10">
    <location>
        <begin position="793"/>
        <end position="820"/>
    </location>
</feature>
<comment type="catalytic activity">
    <reaction evidence="1 7">
        <text>a 1,2-diacyl-sn-glycero-3-phosphocholine + H2O = a 1,2-diacyl-sn-glycero-3-phosphate + choline + H(+)</text>
        <dbReference type="Rhea" id="RHEA:14445"/>
        <dbReference type="ChEBI" id="CHEBI:15354"/>
        <dbReference type="ChEBI" id="CHEBI:15377"/>
        <dbReference type="ChEBI" id="CHEBI:15378"/>
        <dbReference type="ChEBI" id="CHEBI:57643"/>
        <dbReference type="ChEBI" id="CHEBI:58608"/>
        <dbReference type="EC" id="3.1.4.4"/>
    </reaction>
</comment>
<comment type="similarity">
    <text evidence="2 7">Belongs to the phospholipase D family.</text>
</comment>
<feature type="compositionally biased region" description="Polar residues" evidence="8">
    <location>
        <begin position="1321"/>
        <end position="1335"/>
    </location>
</feature>
<feature type="region of interest" description="Disordered" evidence="8">
    <location>
        <begin position="1271"/>
        <end position="1312"/>
    </location>
</feature>
<dbReference type="GO" id="GO:0009395">
    <property type="term" value="P:phospholipid catabolic process"/>
    <property type="evidence" value="ECO:0007669"/>
    <property type="project" value="TreeGrafter"/>
</dbReference>
<evidence type="ECO:0000259" key="10">
    <source>
        <dbReference type="PROSITE" id="PS50035"/>
    </source>
</evidence>
<dbReference type="EC" id="3.1.4.4" evidence="7"/>
<accession>A0A9P6CQG1</accession>
<evidence type="ECO:0000256" key="6">
    <source>
        <dbReference type="ARBA" id="ARBA00023098"/>
    </source>
</evidence>
<dbReference type="GO" id="GO:0035091">
    <property type="term" value="F:phosphatidylinositol binding"/>
    <property type="evidence" value="ECO:0007669"/>
    <property type="project" value="InterPro"/>
</dbReference>
<feature type="region of interest" description="Disordered" evidence="8">
    <location>
        <begin position="559"/>
        <end position="626"/>
    </location>
</feature>
<evidence type="ECO:0000256" key="4">
    <source>
        <dbReference type="ARBA" id="ARBA00022801"/>
    </source>
</evidence>
<organism evidence="11 12">
    <name type="scientific">Collybia nuda</name>
    <dbReference type="NCBI Taxonomy" id="64659"/>
    <lineage>
        <taxon>Eukaryota</taxon>
        <taxon>Fungi</taxon>
        <taxon>Dikarya</taxon>
        <taxon>Basidiomycota</taxon>
        <taxon>Agaricomycotina</taxon>
        <taxon>Agaricomycetes</taxon>
        <taxon>Agaricomycetidae</taxon>
        <taxon>Agaricales</taxon>
        <taxon>Tricholomatineae</taxon>
        <taxon>Clitocybaceae</taxon>
        <taxon>Collybia</taxon>
    </lineage>
</organism>
<evidence type="ECO:0000256" key="7">
    <source>
        <dbReference type="PIRNR" id="PIRNR009376"/>
    </source>
</evidence>
<dbReference type="Gene3D" id="3.30.870.10">
    <property type="entry name" value="Endonuclease Chain A"/>
    <property type="match status" value="2"/>
</dbReference>
<sequence>MSFAALVHQVAANGRDLGDSLHHPHPTHALDLHAENSIQSEPSLPTHEQHRHPSPPRVTYFKNPHDTPSTRTGPPRSLSFAYSIPGSPPVSRGNSKHENGDVLARDSLDGSGFPFSSTNSDFRGVLEYGNSEQSDRKGKKRESRLPEESWNPRRWFQESPKEENPEFDFGENIKSSKARSEAGGDTNQRSSHASGDEEHSTPAPSAPRSGLRRAFSVPHASQGGSQGGRVGWSRLRSLLPHIVSPDAQNATTPGPSAVTSHQVNITDELITGGLSTLMLRLWFERDEKDHRRIPVLLHRLRIRVSDSLHPMHIHKSVFRIECEYANGAARWVVYRQLRDFVSLHTHYTVSNVYNRNVDHMPEFPRTSLPYFKFLKKEGRDIGQSDFARLQRESLETYLINLIRAVMFHPSANRLSGFLEISALSISLAQSGGAQYKAGFLQIESCNGSSFGRKSAGWRAKKDLKWCAIRESYLVVLEEPGELKVWDVFLLDSDFTIERPKRYYRQGLRMLHADTLAETNLSPTKAQDKLQVHHDSDRKSIAGSIKSRVSKIFHFKSSQRPATINDRGTSGDDTSFASSSSSVMSQHVPPMLDPSTNMNPLAGEAGNPDEHSDTEHPENAKKRKKRSADVSKHTFYIVNAQMRLKLFARNERQMLQWITALEKVSAASHYVGSNRFDSFAPIRLNVAAQWLVDGRDYFWNLSRAILLARESIYIHDWWLSPELQMRRPNKDRYRLDRLLERKAKEGVKIYIILYQEVSNRTTPTDSNYAKQRLVSLHPNVMVQRSPSHFQTGTFYWAHHEKMCVIDQAIAFMGGLDLCFGRWDTAQHVLTDDTDDTERSEIWPGKDYSNPRLSDFHNLHKPEEDMYDRTKVPRMPWHDVAMQVVGQPARDLARHFVERWNYLLRIKNHSRVMPFLLPPPDFRPGELTQMGLTGTCEMQICRSAGPWSMGTAGRIELSIQNAYLKAIQMSEHFVYIENQFFITSTIVNDVKVENKIGDALVHRIRRAHRDGTKWKCCIVVPLLPGFTFPVDHSDASAIRIILESQNRTISRGPNSIFARLRKEGIDPDEYISVFSLRNWAKMRGDVLTTEQVYIHGKVCIVDDRLAIIGSANINERSQRGDRDSELAAVIRDTDMIDCTMAGKPFKVGRFAHTLRIRLMREHLGIDVDALDEEDLMINDPVKPEFTEEAWDPDSEQAYGQEKGVTHIKKSKQRTPVGALTRDTLAGINQAIHAAGETTSHTASKTLQKVGLAHNSVAQSAGDDTLDAERKTFTREGKEVPGFTSAVVPTLEEQTVAEQKPPNEQTKSPDGGPLQEQKIEETKSVPNGTASPDVTSQLRTDDGILFGAPADAMKSPQTDDEPPHAPSDVGDPDAEEQAAPGARASIRKQLGSGVWTLPTAKPEVRADGFEDPVSDVFWKNVWVASAAHNTEIYRKVFHAIPDDLITTWKQYKEFILHHERLNKPPRDSTTPEAVARVPSESGHDANPGHSSLPTDSASELEARISKEEADDAHNTTPTGSAKNSEKEPKVRRPTRGTEPFEKWERDEMEKLLGELCGHLVLFPNRFLEGEDIANNFLFNADRLLPLPIYL</sequence>